<dbReference type="Pfam" id="PF01734">
    <property type="entry name" value="Patatin"/>
    <property type="match status" value="1"/>
</dbReference>
<gene>
    <name evidence="4" type="ORF">GSTUAT00000550001</name>
</gene>
<feature type="domain" description="PNPLA" evidence="3">
    <location>
        <begin position="101"/>
        <end position="307"/>
    </location>
</feature>
<proteinExistence type="predicted"/>
<protein>
    <recommendedName>
        <fullName evidence="3">PNPLA domain-containing protein</fullName>
    </recommendedName>
</protein>
<feature type="region of interest" description="Disordered" evidence="2">
    <location>
        <begin position="1"/>
        <end position="67"/>
    </location>
</feature>
<keyword evidence="5" id="KW-1185">Reference proteome</keyword>
<dbReference type="Proteomes" id="UP001412239">
    <property type="component" value="Unassembled WGS sequence"/>
</dbReference>
<feature type="region of interest" description="Disordered" evidence="2">
    <location>
        <begin position="190"/>
        <end position="227"/>
    </location>
</feature>
<dbReference type="GO" id="GO:0016020">
    <property type="term" value="C:membrane"/>
    <property type="evidence" value="ECO:0007669"/>
    <property type="project" value="TreeGrafter"/>
</dbReference>
<dbReference type="EMBL" id="LN890948">
    <property type="protein sequence ID" value="CUS15293.1"/>
    <property type="molecule type" value="Genomic_DNA"/>
</dbReference>
<sequence>MHIRARPGTREKKNEYKPSNSGRNSGMKASPASQTNLKATRDYNSASSKIESSHGSTGHSNGPEAAPVETPVAGMIMILQELMLKLFVEMHGRAPRREEIPKPCDHFDLIGGTATGGLIAILIGRLRLDLETCKEVYVKMVKKIFETDKTIAGLPYRKTLFKASKLEEAIREVVRETSIQDGEETVNMFIDPKSPVAQIRRRQTPSSLPGPHDGGRSSLKPGSSPGIQWGNENALLHDLRQGGCKTFVTAVHKGSDEASSPTLLRTYDSAHGAYPPADCTIWEAGRATCATYPAFKHIQIGQSTYLDEGSGRYSPVAQVLEEALVHEWPGREVGVLVSLGGGRSLEAAEAKQGPSAIKSATPFGKIIEAREKHRAKVVDCEDIHQELLQGLHRTGVQKENYFRLNVEVGIADFGLNEWSRLADISSCTRKYLGRQDIQMMNNSAASKLAEIHRSSKGRLNLEILNRELPDLPNEAFDSDSEEDEEVAKHFEELHRIKMKIRT</sequence>
<organism evidence="4 5">
    <name type="scientific">Tuber aestivum</name>
    <name type="common">summer truffle</name>
    <dbReference type="NCBI Taxonomy" id="59557"/>
    <lineage>
        <taxon>Eukaryota</taxon>
        <taxon>Fungi</taxon>
        <taxon>Dikarya</taxon>
        <taxon>Ascomycota</taxon>
        <taxon>Pezizomycotina</taxon>
        <taxon>Pezizomycetes</taxon>
        <taxon>Pezizales</taxon>
        <taxon>Tuberaceae</taxon>
        <taxon>Tuber</taxon>
    </lineage>
</organism>
<dbReference type="InterPro" id="IPR016035">
    <property type="entry name" value="Acyl_Trfase/lysoPLipase"/>
</dbReference>
<evidence type="ECO:0000313" key="4">
    <source>
        <dbReference type="EMBL" id="CUS15293.1"/>
    </source>
</evidence>
<dbReference type="GO" id="GO:0019369">
    <property type="term" value="P:arachidonate metabolic process"/>
    <property type="evidence" value="ECO:0007669"/>
    <property type="project" value="TreeGrafter"/>
</dbReference>
<evidence type="ECO:0000256" key="2">
    <source>
        <dbReference type="SAM" id="MobiDB-lite"/>
    </source>
</evidence>
<dbReference type="Gene3D" id="3.40.1090.10">
    <property type="entry name" value="Cytosolic phospholipase A2 catalytic domain"/>
    <property type="match status" value="1"/>
</dbReference>
<evidence type="ECO:0000313" key="5">
    <source>
        <dbReference type="Proteomes" id="UP001412239"/>
    </source>
</evidence>
<reference evidence="4" key="1">
    <citation type="submission" date="2015-10" db="EMBL/GenBank/DDBJ databases">
        <authorList>
            <person name="Regsiter A."/>
            <person name="william w."/>
        </authorList>
    </citation>
    <scope>NUCLEOTIDE SEQUENCE</scope>
    <source>
        <strain evidence="4">Montdore</strain>
    </source>
</reference>
<evidence type="ECO:0000259" key="3">
    <source>
        <dbReference type="Pfam" id="PF01734"/>
    </source>
</evidence>
<evidence type="ECO:0000256" key="1">
    <source>
        <dbReference type="ARBA" id="ARBA00023098"/>
    </source>
</evidence>
<dbReference type="GO" id="GO:0046486">
    <property type="term" value="P:glycerolipid metabolic process"/>
    <property type="evidence" value="ECO:0007669"/>
    <property type="project" value="UniProtKB-ARBA"/>
</dbReference>
<feature type="compositionally biased region" description="Polar residues" evidence="2">
    <location>
        <begin position="31"/>
        <end position="60"/>
    </location>
</feature>
<dbReference type="GO" id="GO:0047499">
    <property type="term" value="F:calcium-independent phospholipase A2 activity"/>
    <property type="evidence" value="ECO:0007669"/>
    <property type="project" value="TreeGrafter"/>
</dbReference>
<dbReference type="InterPro" id="IPR002641">
    <property type="entry name" value="PNPLA_dom"/>
</dbReference>
<dbReference type="AlphaFoldDB" id="A0A292Q974"/>
<accession>A0A292Q974</accession>
<dbReference type="PANTHER" id="PTHR24185:SF4">
    <property type="entry name" value="SERINE HYDROLASE, PUTATIVE (AFU_ORTHOLOGUE AFUA_2G07870)-RELATED"/>
    <property type="match status" value="1"/>
</dbReference>
<dbReference type="PANTHER" id="PTHR24185">
    <property type="entry name" value="CALCIUM-INDEPENDENT PHOSPHOLIPASE A2-GAMMA"/>
    <property type="match status" value="1"/>
</dbReference>
<name>A0A292Q974_9PEZI</name>
<keyword evidence="1" id="KW-0443">Lipid metabolism</keyword>
<dbReference type="SUPFAM" id="SSF52151">
    <property type="entry name" value="FabD/lysophospholipase-like"/>
    <property type="match status" value="1"/>
</dbReference>